<keyword evidence="2" id="KW-1185">Reference proteome</keyword>
<accession>A0A8J4BFM0</accession>
<protein>
    <submittedName>
        <fullName evidence="1">Uncharacterized protein</fullName>
    </submittedName>
</protein>
<dbReference type="EMBL" id="BNCO01000029">
    <property type="protein sequence ID" value="GIL57820.1"/>
    <property type="molecule type" value="Genomic_DNA"/>
</dbReference>
<comment type="caution">
    <text evidence="1">The sequence shown here is derived from an EMBL/GenBank/DDBJ whole genome shotgun (WGS) entry which is preliminary data.</text>
</comment>
<name>A0A8J4BFM0_9CHLO</name>
<dbReference type="AlphaFoldDB" id="A0A8J4BFM0"/>
<organism evidence="1 2">
    <name type="scientific">Volvox africanus</name>
    <dbReference type="NCBI Taxonomy" id="51714"/>
    <lineage>
        <taxon>Eukaryota</taxon>
        <taxon>Viridiplantae</taxon>
        <taxon>Chlorophyta</taxon>
        <taxon>core chlorophytes</taxon>
        <taxon>Chlorophyceae</taxon>
        <taxon>CS clade</taxon>
        <taxon>Chlamydomonadales</taxon>
        <taxon>Volvocaceae</taxon>
        <taxon>Volvox</taxon>
    </lineage>
</organism>
<dbReference type="Proteomes" id="UP000747399">
    <property type="component" value="Unassembled WGS sequence"/>
</dbReference>
<evidence type="ECO:0000313" key="1">
    <source>
        <dbReference type="EMBL" id="GIL57820.1"/>
    </source>
</evidence>
<sequence>MTVVRHFYRGYAAGGVHSLWLPEQHQIWQRRGLHCKLAAPVVLAAAAGPALNITAAQPPLPPITAQSIDNRDILTPQQPLSQLGEDAGHSSKAYCQADNLSGLLRQFGTYQEGFDNGLQLDGLMAYYRRLGCSAEQLQDAVYSMMPPIASSSSARRAGVPGSIIGMRAQPDLELAPASGTQAGATAAPADFTFEAGAGRVVSGASNVQFSESPWQPPGGLGEQVQLAAWELLAAALAAAALAAYESRPRGWSRGDLLEARTRVADWSHHPPFCTAGTTEQYRWSWRVCPCTDRHGDCPGGLPGKAEECCGHGGEVPGGPTNGFVRLPYR</sequence>
<reference evidence="1" key="1">
    <citation type="journal article" date="2021" name="Proc. Natl. Acad. Sci. U.S.A.">
        <title>Three genomes in the algal genus Volvox reveal the fate of a haploid sex-determining region after a transition to homothallism.</title>
        <authorList>
            <person name="Yamamoto K."/>
            <person name="Hamaji T."/>
            <person name="Kawai-Toyooka H."/>
            <person name="Matsuzaki R."/>
            <person name="Takahashi F."/>
            <person name="Nishimura Y."/>
            <person name="Kawachi M."/>
            <person name="Noguchi H."/>
            <person name="Minakuchi Y."/>
            <person name="Umen J.G."/>
            <person name="Toyoda A."/>
            <person name="Nozaki H."/>
        </authorList>
    </citation>
    <scope>NUCLEOTIDE SEQUENCE</scope>
    <source>
        <strain evidence="1">NIES-3780</strain>
    </source>
</reference>
<gene>
    <name evidence="1" type="ORF">Vafri_13057</name>
</gene>
<evidence type="ECO:0000313" key="2">
    <source>
        <dbReference type="Proteomes" id="UP000747399"/>
    </source>
</evidence>
<proteinExistence type="predicted"/>